<organism evidence="1 2">
    <name type="scientific">Campylobacter coli</name>
    <dbReference type="NCBI Taxonomy" id="195"/>
    <lineage>
        <taxon>Bacteria</taxon>
        <taxon>Pseudomonadati</taxon>
        <taxon>Campylobacterota</taxon>
        <taxon>Epsilonproteobacteria</taxon>
        <taxon>Campylobacterales</taxon>
        <taxon>Campylobacteraceae</taxon>
        <taxon>Campylobacter</taxon>
    </lineage>
</organism>
<dbReference type="SUPFAM" id="SSF159006">
    <property type="entry name" value="YopX-like"/>
    <property type="match status" value="1"/>
</dbReference>
<dbReference type="InterPro" id="IPR019096">
    <property type="entry name" value="YopX_protein"/>
</dbReference>
<comment type="caution">
    <text evidence="1">The sequence shown here is derived from an EMBL/GenBank/DDBJ whole genome shotgun (WGS) entry which is preliminary data.</text>
</comment>
<dbReference type="EMBL" id="AACBVJ010000033">
    <property type="protein sequence ID" value="EAJ9198319.1"/>
    <property type="molecule type" value="Genomic_DNA"/>
</dbReference>
<reference evidence="1 2" key="1">
    <citation type="submission" date="2018-05" db="EMBL/GenBank/DDBJ databases">
        <authorList>
            <consortium name="PulseNet: The National Subtyping Network for Foodborne Disease Surveillance"/>
            <person name="Tarr C.L."/>
            <person name="Trees E."/>
            <person name="Katz L.S."/>
            <person name="Carleton-Romer H.A."/>
            <person name="Stroika S."/>
            <person name="Kucerova Z."/>
            <person name="Roache K.F."/>
            <person name="Sabol A.L."/>
            <person name="Besser J."/>
            <person name="Gerner-Smidt P."/>
        </authorList>
    </citation>
    <scope>NUCLEOTIDE SEQUENCE [LARGE SCALE GENOMIC DNA]</scope>
    <source>
        <strain evidence="1 2">PNUSAC001435</strain>
    </source>
</reference>
<dbReference type="AlphaFoldDB" id="A0A644S9X4"/>
<accession>A0A644S9X4</accession>
<proteinExistence type="predicted"/>
<dbReference type="Proteomes" id="UP000382436">
    <property type="component" value="Unassembled WGS sequence"/>
</dbReference>
<protein>
    <submittedName>
        <fullName evidence="1">Uncharacterized protein</fullName>
    </submittedName>
</protein>
<sequence>MELSELDFRIYDKDKKGYLIKPYTVKYYGERYGENREIRDYQNNKLETHNLLFEKFTGSAIGELGESIPIYEGDILLLPKRKYIKEQLVFIKDNCLFDCVSGEFVTIIDNMEHICCTCKIKLVGNVNINSELLNLNKVGRILAK</sequence>
<evidence type="ECO:0000313" key="1">
    <source>
        <dbReference type="EMBL" id="EAJ9198319.1"/>
    </source>
</evidence>
<name>A0A644S9X4_CAMCO</name>
<gene>
    <name evidence="1" type="ORF">BZ274_09155</name>
</gene>
<evidence type="ECO:0000313" key="2">
    <source>
        <dbReference type="Proteomes" id="UP000382436"/>
    </source>
</evidence>
<dbReference type="Pfam" id="PF09643">
    <property type="entry name" value="YopX"/>
    <property type="match status" value="1"/>
</dbReference>